<evidence type="ECO:0000313" key="1">
    <source>
        <dbReference type="EMBL" id="ANB60630.1"/>
    </source>
</evidence>
<name>A0A161HYE9_9BACL</name>
<keyword evidence="2" id="KW-1185">Reference proteome</keyword>
<gene>
    <name evidence="1" type="ORF">GFC30_1286</name>
</gene>
<accession>A0A161HYE9</accession>
<dbReference type="AlphaFoldDB" id="A0A161HYE9"/>
<proteinExistence type="predicted"/>
<dbReference type="PATRIC" id="fig|294699.3.peg.1303"/>
<dbReference type="KEGG" id="aamy:GFC30_1286"/>
<dbReference type="OrthoDB" id="2971068at2"/>
<reference evidence="1 2" key="1">
    <citation type="journal article" date="2006" name="Syst. Appl. Microbiol.">
        <title>Anoxybacillus amylolyticus sp. nov., a thermophilic amylase producing bacterium isolated from Mount Rittmann (Antarctica).</title>
        <authorList>
            <person name="Poli A."/>
            <person name="Esposito E."/>
            <person name="Lama L."/>
            <person name="Orlando P."/>
            <person name="Nicolaus G."/>
            <person name="de Appolonia F."/>
            <person name="Gambacorta A."/>
            <person name="Nicolaus B."/>
        </authorList>
    </citation>
    <scope>NUCLEOTIDE SEQUENCE [LARGE SCALE GENOMIC DNA]</scope>
    <source>
        <strain evidence="1 2">DSM 15939</strain>
    </source>
</reference>
<dbReference type="Proteomes" id="UP000076865">
    <property type="component" value="Chromosome"/>
</dbReference>
<sequence>MNQWNPYMNQPYNEGYDVDEMMRHHDNNAPALPMMPTAQMPTTHSHSSPCGCHSMPMWGSPSMMGGMYPMGEMGMMPSSTGMPMMPGSMGYPYPMPSTPMQMPTGQMAPYGPGYYGMPSFPYGYYQNR</sequence>
<dbReference type="RefSeq" id="WP_066323399.1">
    <property type="nucleotide sequence ID" value="NZ_CP015438.1"/>
</dbReference>
<protein>
    <submittedName>
        <fullName evidence="1">Uncharacterized protein</fullName>
    </submittedName>
</protein>
<organism evidence="1 2">
    <name type="scientific">Anoxybacteroides amylolyticum</name>
    <dbReference type="NCBI Taxonomy" id="294699"/>
    <lineage>
        <taxon>Bacteria</taxon>
        <taxon>Bacillati</taxon>
        <taxon>Bacillota</taxon>
        <taxon>Bacilli</taxon>
        <taxon>Bacillales</taxon>
        <taxon>Anoxybacillaceae</taxon>
        <taxon>Anoxybacteroides</taxon>
    </lineage>
</organism>
<dbReference type="EMBL" id="CP015438">
    <property type="protein sequence ID" value="ANB60630.1"/>
    <property type="molecule type" value="Genomic_DNA"/>
</dbReference>
<evidence type="ECO:0000313" key="2">
    <source>
        <dbReference type="Proteomes" id="UP000076865"/>
    </source>
</evidence>